<proteinExistence type="predicted"/>
<sequence>MDNTYICEQEIVSRRHTNYLKKWRDNGHINHILFDLSHNSYDGTTQSKQKTGLFFKKINHNFLLSLVPPAHRQRMTSSEHRYCKKIIT</sequence>
<dbReference type="EMBL" id="CP022120">
    <property type="protein sequence ID" value="ASG56326.1"/>
    <property type="molecule type" value="Genomic_DNA"/>
</dbReference>
<dbReference type="Proteomes" id="UP000197991">
    <property type="component" value="Chromosome"/>
</dbReference>
<evidence type="ECO:0000313" key="1">
    <source>
        <dbReference type="EMBL" id="ASG56326.1"/>
    </source>
</evidence>
<keyword evidence="2" id="KW-1185">Reference proteome</keyword>
<protein>
    <submittedName>
        <fullName evidence="1">Uncharacterized protein</fullName>
    </submittedName>
</protein>
<gene>
    <name evidence="1" type="ORF">LFZ56_19885</name>
</gene>
<name>A0A248KDQ0_SALBN</name>
<organism evidence="1 2">
    <name type="scientific">Salmonella bongori serovar 66:z41:- str. SA19983605</name>
    <dbReference type="NCBI Taxonomy" id="1243617"/>
    <lineage>
        <taxon>Bacteria</taxon>
        <taxon>Pseudomonadati</taxon>
        <taxon>Pseudomonadota</taxon>
        <taxon>Gammaproteobacteria</taxon>
        <taxon>Enterobacterales</taxon>
        <taxon>Enterobacteriaceae</taxon>
        <taxon>Salmonella</taxon>
    </lineage>
</organism>
<evidence type="ECO:0000313" key="2">
    <source>
        <dbReference type="Proteomes" id="UP000197991"/>
    </source>
</evidence>
<accession>A0A248KDQ0</accession>
<reference evidence="1 2" key="1">
    <citation type="submission" date="2017-06" db="EMBL/GenBank/DDBJ databases">
        <title>Salmonella reference genomes for public health.</title>
        <authorList>
            <person name="Robertson J."/>
            <person name="Yoshida C."/>
            <person name="Gurnik S."/>
            <person name="Nash J."/>
        </authorList>
    </citation>
    <scope>NUCLEOTIDE SEQUENCE [LARGE SCALE GENOMIC DNA]</scope>
    <source>
        <strain evidence="1 2">SA19983605</strain>
    </source>
</reference>
<dbReference type="AlphaFoldDB" id="A0A248KDQ0"/>